<keyword evidence="2 3" id="KW-0663">Pyridoxal phosphate</keyword>
<evidence type="ECO:0000256" key="3">
    <source>
        <dbReference type="RuleBase" id="RU004508"/>
    </source>
</evidence>
<organism evidence="4 5">
    <name type="scientific">Nostoc flagelliforme CCNUN1</name>
    <dbReference type="NCBI Taxonomy" id="2038116"/>
    <lineage>
        <taxon>Bacteria</taxon>
        <taxon>Bacillati</taxon>
        <taxon>Cyanobacteriota</taxon>
        <taxon>Cyanophyceae</taxon>
        <taxon>Nostocales</taxon>
        <taxon>Nostocaceae</taxon>
        <taxon>Nostoc</taxon>
    </lineage>
</organism>
<accession>A0A2K8SL30</accession>
<proteinExistence type="inferred from homology"/>
<dbReference type="KEGG" id="nfl:COO91_01959"/>
<dbReference type="Gene3D" id="3.90.1150.10">
    <property type="entry name" value="Aspartate Aminotransferase, domain 1"/>
    <property type="match status" value="1"/>
</dbReference>
<dbReference type="InterPro" id="IPR015422">
    <property type="entry name" value="PyrdxlP-dep_Trfase_small"/>
</dbReference>
<dbReference type="AlphaFoldDB" id="A0A2K8SL30"/>
<evidence type="ECO:0000256" key="2">
    <source>
        <dbReference type="PIRSR" id="PIRSR000390-2"/>
    </source>
</evidence>
<dbReference type="Proteomes" id="UP000232003">
    <property type="component" value="Chromosome"/>
</dbReference>
<dbReference type="InterPro" id="IPR015424">
    <property type="entry name" value="PyrdxlP-dep_Trfase"/>
</dbReference>
<dbReference type="InterPro" id="IPR015421">
    <property type="entry name" value="PyrdxlP-dep_Trfase_major"/>
</dbReference>
<dbReference type="Pfam" id="PF01041">
    <property type="entry name" value="DegT_DnrJ_EryC1"/>
    <property type="match status" value="1"/>
</dbReference>
<feature type="active site" description="Proton acceptor" evidence="1">
    <location>
        <position position="125"/>
    </location>
</feature>
<protein>
    <submittedName>
        <fullName evidence="4">dTDP-4-amino-4,6-dideoxygalactose transaminase</fullName>
    </submittedName>
</protein>
<dbReference type="SUPFAM" id="SSF53383">
    <property type="entry name" value="PLP-dependent transferases"/>
    <property type="match status" value="1"/>
</dbReference>
<feature type="modified residue" description="N6-(pyridoxal phosphate)lysine" evidence="2">
    <location>
        <position position="125"/>
    </location>
</feature>
<dbReference type="PANTHER" id="PTHR30244">
    <property type="entry name" value="TRANSAMINASE"/>
    <property type="match status" value="1"/>
</dbReference>
<evidence type="ECO:0000256" key="1">
    <source>
        <dbReference type="PIRSR" id="PIRSR000390-1"/>
    </source>
</evidence>
<name>A0A2K8SL30_9NOSO</name>
<dbReference type="EMBL" id="CP024785">
    <property type="protein sequence ID" value="AUB36060.1"/>
    <property type="molecule type" value="Genomic_DNA"/>
</dbReference>
<dbReference type="GO" id="GO:0008483">
    <property type="term" value="F:transaminase activity"/>
    <property type="evidence" value="ECO:0007669"/>
    <property type="project" value="TreeGrafter"/>
</dbReference>
<evidence type="ECO:0000313" key="5">
    <source>
        <dbReference type="Proteomes" id="UP000232003"/>
    </source>
</evidence>
<dbReference type="InterPro" id="IPR000653">
    <property type="entry name" value="DegT/StrS_aminotransferase"/>
</dbReference>
<keyword evidence="5" id="KW-1185">Reference proteome</keyword>
<comment type="similarity">
    <text evidence="3">Belongs to the DegT/DnrJ/EryC1 family.</text>
</comment>
<dbReference type="GO" id="GO:0030170">
    <property type="term" value="F:pyridoxal phosphate binding"/>
    <property type="evidence" value="ECO:0007669"/>
    <property type="project" value="TreeGrafter"/>
</dbReference>
<dbReference type="PIRSF" id="PIRSF000390">
    <property type="entry name" value="PLP_StrS"/>
    <property type="match status" value="1"/>
</dbReference>
<gene>
    <name evidence="4" type="ORF">COO91_01959</name>
</gene>
<evidence type="ECO:0000313" key="4">
    <source>
        <dbReference type="EMBL" id="AUB36060.1"/>
    </source>
</evidence>
<reference evidence="4 5" key="1">
    <citation type="submission" date="2017-11" db="EMBL/GenBank/DDBJ databases">
        <title>Complete genome of a free-living desiccation-tolerant cyanobacterium and its photosynthetic adaptation to extreme terrestrial habitat.</title>
        <authorList>
            <person name="Shang J."/>
        </authorList>
    </citation>
    <scope>NUCLEOTIDE SEQUENCE [LARGE SCALE GENOMIC DNA]</scope>
    <source>
        <strain evidence="4 5">CCNUN1</strain>
    </source>
</reference>
<sequence length="315" mass="34951">MGMIIALKRLGVGIGDEVITTCLTFTATAEAIAAVGAKPVIVDIDPATLNWDWEQVVSRISPRTAALLPVHFAGLPIDMDLLRAETIHGICIVEDAAHALGSKFQGVPIGGHHFSTTVFSFYPNKAMTTGEGGMIVTSKPTLMADYRIVRLHGIYRSPDAMPWDYRVVEPGLKANMDEISAAIGIAQLEKLEAGQLKRQQIAEAYTKAFADLDVELPPQPHPGDTHAWHLYVLRLPSWRSRNHFIHQMDSFGIGTSVHYVPLCLHPQWKKELDLHETDFPHAMDYFQRSVSLPIYPKMTAQDVDRVIDTVRALLT</sequence>
<dbReference type="GO" id="GO:0000271">
    <property type="term" value="P:polysaccharide biosynthetic process"/>
    <property type="evidence" value="ECO:0007669"/>
    <property type="project" value="TreeGrafter"/>
</dbReference>
<dbReference type="Gene3D" id="3.40.640.10">
    <property type="entry name" value="Type I PLP-dependent aspartate aminotransferase-like (Major domain)"/>
    <property type="match status" value="1"/>
</dbReference>
<dbReference type="PANTHER" id="PTHR30244:SF34">
    <property type="entry name" value="DTDP-4-AMINO-4,6-DIDEOXYGALACTOSE TRANSAMINASE"/>
    <property type="match status" value="1"/>
</dbReference>
<dbReference type="CDD" id="cd00616">
    <property type="entry name" value="AHBA_syn"/>
    <property type="match status" value="1"/>
</dbReference>